<proteinExistence type="predicted"/>
<comment type="caution">
    <text evidence="2">The sequence shown here is derived from an EMBL/GenBank/DDBJ whole genome shotgun (WGS) entry which is preliminary data.</text>
</comment>
<sequence length="276" mass="29412">MNRATDPYADTMSGVAAGTAANTTPKTTPDNPPSPRGQRGADEIEQDIHAIRGRMDAVLDEIEFRLSPGQMSGGVIEVVRDVVEGNPSRVARAIRSNPWPLALVAAGALWFAWTVSRTPEVEPTVSGAAAGRVADGTVQDVLSVLVAACRQGATGFRHADMALDDPDLRARLTQVASQFDRSAAALEAELVRRGGGRDLQLPVHAVWRDLDTELGGARTRGGLLRGLESGVEGTLGLFRNSLHDDLPEELTVIVGAHFHEIETVRHRVGALREAVA</sequence>
<protein>
    <submittedName>
        <fullName evidence="2">DUF3618 domain-containing protein</fullName>
    </submittedName>
</protein>
<evidence type="ECO:0000256" key="1">
    <source>
        <dbReference type="SAM" id="MobiDB-lite"/>
    </source>
</evidence>
<reference evidence="2 3" key="1">
    <citation type="submission" date="2021-01" db="EMBL/GenBank/DDBJ databases">
        <title>Azospirillum sp. YIM DDC1 draft genome.</title>
        <authorList>
            <person name="Wang Y.-X."/>
        </authorList>
    </citation>
    <scope>NUCLEOTIDE SEQUENCE [LARGE SCALE GENOMIC DNA]</scope>
    <source>
        <strain evidence="2 3">YIM DDC1</strain>
    </source>
</reference>
<evidence type="ECO:0000313" key="3">
    <source>
        <dbReference type="Proteomes" id="UP000654452"/>
    </source>
</evidence>
<dbReference type="Proteomes" id="UP000654452">
    <property type="component" value="Unassembled WGS sequence"/>
</dbReference>
<accession>A0ABS1HSP3</accession>
<gene>
    <name evidence="2" type="ORF">JJL56_03140</name>
</gene>
<feature type="compositionally biased region" description="Low complexity" evidence="1">
    <location>
        <begin position="16"/>
        <end position="29"/>
    </location>
</feature>
<dbReference type="EMBL" id="JAEPIV010000001">
    <property type="protein sequence ID" value="MBK4717853.1"/>
    <property type="molecule type" value="Genomic_DNA"/>
</dbReference>
<dbReference type="Gene3D" id="1.20.1260.10">
    <property type="match status" value="1"/>
</dbReference>
<organism evidence="2 3">
    <name type="scientific">Azospirillum aestuarii</name>
    <dbReference type="NCBI Taxonomy" id="2802052"/>
    <lineage>
        <taxon>Bacteria</taxon>
        <taxon>Pseudomonadati</taxon>
        <taxon>Pseudomonadota</taxon>
        <taxon>Alphaproteobacteria</taxon>
        <taxon>Rhodospirillales</taxon>
        <taxon>Azospirillaceae</taxon>
        <taxon>Azospirillum</taxon>
    </lineage>
</organism>
<evidence type="ECO:0000313" key="2">
    <source>
        <dbReference type="EMBL" id="MBK4717853.1"/>
    </source>
</evidence>
<keyword evidence="3" id="KW-1185">Reference proteome</keyword>
<dbReference type="InterPro" id="IPR012347">
    <property type="entry name" value="Ferritin-like"/>
</dbReference>
<dbReference type="RefSeq" id="WP_200484150.1">
    <property type="nucleotide sequence ID" value="NZ_JAEPIV010000001.1"/>
</dbReference>
<name>A0ABS1HSP3_9PROT</name>
<feature type="region of interest" description="Disordered" evidence="1">
    <location>
        <begin position="1"/>
        <end position="40"/>
    </location>
</feature>